<name>A0AAD9MV68_9ANNE</name>
<accession>A0AAD9MV68</accession>
<comment type="similarity">
    <text evidence="3">Belongs to the WD repeat L(2)GL family.</text>
</comment>
<feature type="compositionally biased region" description="Basic and acidic residues" evidence="12">
    <location>
        <begin position="873"/>
        <end position="882"/>
    </location>
</feature>
<feature type="compositionally biased region" description="Basic and acidic residues" evidence="12">
    <location>
        <begin position="590"/>
        <end position="600"/>
    </location>
</feature>
<sequence>MAREQMRFQHHLKNVQCFGFTNLLVGFESGAVVLWDLKSKTADSRYNCTECSDIQFSAHRENGRRKSAVIDRSVTEGLFVILLQSLRSISWHHEGKQFMCSHTDGSLTVWMVRCPQKPQNIVMPHAKLGKDGKPEPCRCITKVEWKSVRNSEPYIIFSGGMPVDRVDRSPSVTVMHVKSTTVLEMEHDIVDFITLCSTPWKHDFQDPTAIVVLLTNDLVVVDLTSPGYPCFENPYPMDIHESPVTACNYIADCPTDLIPAFYSVGSKQKKSGYSEKDWPVKGGEWGTPTCSYPELIITGHADGSVKFWDASAVTLQVLYKLKSAKLFDKSKCCQPDSDDDPFAIQLMHLCAESRLFCIAGLTHVIMFRFSKQEATIECPSLDVSIVYEIYDELDSPSVEYPPIPPKPSIGSTSQSGSIGSYSSVTSDGKDKQSSVTLKNGSRKWSMGYQPDLCVLLNWIDGEPAPPVASISLNSSYGLLAFGNECGIAIIDIVQKTCLLNMGTPDLYGSMDPYSRAPRSPKNKSLGRPQGLEGLSQNFNMDDTKSPTQEQHEHDCFTFETSTSHPLETIEETRTVRAGGGDTRNKVSHQQADDPIRERQDSSSVGQPGENNGNDFEIKPAKQISDSIDHDYVDVAADWPQLSSVEAFYIRGTIDAPGEGCKEYAAAATLVISECSDVGLSLSSDVVIHHDSRHDVESCEIHQAGYNELGCESGQSHQTGVVHYSASAGECTTQKCDVNTHQYMRCNSLPTDSSNNQVSFMVSECEEVMPVKLDLEARDDREGSCFSTVDGQSSGMGGGGDATNVDLSCLAVQHSLSEGQIAPELLTFSQVSDGDRPEPLYIPASRNYCMPSEKPEHVKRSRRSSLLHKLMRKKDQEIEKPEKQPPAQAPGKLVRAVSEYNTTQTQPSTGMNDQKHKSDPYLNVDENDGEGAFDKAEVYQEQNKMRSFVRRVTSKIRHSMAKAEETSKRRKSRRFEMIDLTSEDVPSNPPCRKMSYKDIVQLDKSDGSFSRSRSSSMSSLENISKESIQCLTFADAFTRKTDTYTYPCLWVGTILGSVLVISINLPDETDRKTQPVIVSPSGTIFRLKGSILAMSFLDCNGFLIPAVAEQWRDCTREERDNKRMYNRQQSVSSMKSRMSPTSSQDITVQDRQLAILCSEKQARVISLPSQTCAYKVKITETSVVAKAEVIGIKDSVCLGCYVANGHVMIFSLPSLKPLLDVHHVPMADVRVAKTFCFSNNGHALYFCSPTELQKITFSAKICENLKEMLGDLFLPTEAPDAPKQNFLKSLFTGGPATLDREELFGEGSGKASKGVVKYTAGMGQMQEKMGMATSEIGRAKMAAIERGQHLGELEEASARMRNEAESYSQHAHQLMQKYRDKKWYQF</sequence>
<organism evidence="14 15">
    <name type="scientific">Paralvinella palmiformis</name>
    <dbReference type="NCBI Taxonomy" id="53620"/>
    <lineage>
        <taxon>Eukaryota</taxon>
        <taxon>Metazoa</taxon>
        <taxon>Spiralia</taxon>
        <taxon>Lophotrochozoa</taxon>
        <taxon>Annelida</taxon>
        <taxon>Polychaeta</taxon>
        <taxon>Sedentaria</taxon>
        <taxon>Canalipalpata</taxon>
        <taxon>Terebellida</taxon>
        <taxon>Terebelliformia</taxon>
        <taxon>Alvinellidae</taxon>
        <taxon>Paralvinella</taxon>
    </lineage>
</organism>
<dbReference type="GO" id="GO:0031201">
    <property type="term" value="C:SNARE complex"/>
    <property type="evidence" value="ECO:0007669"/>
    <property type="project" value="TreeGrafter"/>
</dbReference>
<evidence type="ECO:0000256" key="11">
    <source>
        <dbReference type="PROSITE-ProRule" id="PRU00290"/>
    </source>
</evidence>
<keyword evidence="11" id="KW-0175">Coiled coil</keyword>
<feature type="region of interest" description="Disordered" evidence="12">
    <location>
        <begin position="873"/>
        <end position="892"/>
    </location>
</feature>
<evidence type="ECO:0000313" key="15">
    <source>
        <dbReference type="Proteomes" id="UP001208570"/>
    </source>
</evidence>
<feature type="compositionally biased region" description="Low complexity" evidence="12">
    <location>
        <begin position="408"/>
        <end position="426"/>
    </location>
</feature>
<evidence type="ECO:0000256" key="7">
    <source>
        <dbReference type="ARBA" id="ARBA00022553"/>
    </source>
</evidence>
<feature type="region of interest" description="Disordered" evidence="12">
    <location>
        <begin position="841"/>
        <end position="864"/>
    </location>
</feature>
<dbReference type="PRINTS" id="PR00962">
    <property type="entry name" value="LETHAL2GIANT"/>
</dbReference>
<reference evidence="14" key="1">
    <citation type="journal article" date="2023" name="Mol. Biol. Evol.">
        <title>Third-Generation Sequencing Reveals the Adaptive Role of the Epigenome in Three Deep-Sea Polychaetes.</title>
        <authorList>
            <person name="Perez M."/>
            <person name="Aroh O."/>
            <person name="Sun Y."/>
            <person name="Lan Y."/>
            <person name="Juniper S.K."/>
            <person name="Young C.R."/>
            <person name="Angers B."/>
            <person name="Qian P.Y."/>
        </authorList>
    </citation>
    <scope>NUCLEOTIDE SEQUENCE</scope>
    <source>
        <strain evidence="14">P08H-3</strain>
    </source>
</reference>
<feature type="region of interest" description="Disordered" evidence="12">
    <location>
        <begin position="956"/>
        <end position="991"/>
    </location>
</feature>
<dbReference type="GO" id="GO:0005886">
    <property type="term" value="C:plasma membrane"/>
    <property type="evidence" value="ECO:0007669"/>
    <property type="project" value="UniProtKB-SubCell"/>
</dbReference>
<keyword evidence="7" id="KW-0597">Phosphoprotein</keyword>
<feature type="region of interest" description="Disordered" evidence="12">
    <location>
        <begin position="511"/>
        <end position="617"/>
    </location>
</feature>
<keyword evidence="8" id="KW-0853">WD repeat</keyword>
<dbReference type="GO" id="GO:0045159">
    <property type="term" value="F:myosin II binding"/>
    <property type="evidence" value="ECO:0007669"/>
    <property type="project" value="TreeGrafter"/>
</dbReference>
<comment type="subcellular location">
    <subcellularLocation>
        <location evidence="1">Cell membrane</location>
        <topology evidence="1">Peripheral membrane protein</topology>
    </subcellularLocation>
    <subcellularLocation>
        <location evidence="2">Cytoplasm</location>
    </subcellularLocation>
</comment>
<evidence type="ECO:0000256" key="3">
    <source>
        <dbReference type="ARBA" id="ARBA00008070"/>
    </source>
</evidence>
<dbReference type="GO" id="GO:0006893">
    <property type="term" value="P:Golgi to plasma membrane transport"/>
    <property type="evidence" value="ECO:0007669"/>
    <property type="project" value="TreeGrafter"/>
</dbReference>
<protein>
    <recommendedName>
        <fullName evidence="13">V-SNARE coiled-coil homology domain-containing protein</fullName>
    </recommendedName>
</protein>
<dbReference type="SUPFAM" id="SSF50978">
    <property type="entry name" value="WD40 repeat-like"/>
    <property type="match status" value="1"/>
</dbReference>
<gene>
    <name evidence="14" type="ORF">LSH36_778g00019</name>
</gene>
<evidence type="ECO:0000259" key="13">
    <source>
        <dbReference type="PROSITE" id="PS50892"/>
    </source>
</evidence>
<dbReference type="CDD" id="cd15873">
    <property type="entry name" value="R-SNARE_STXBP5_6"/>
    <property type="match status" value="1"/>
</dbReference>
<evidence type="ECO:0000256" key="5">
    <source>
        <dbReference type="ARBA" id="ARBA00022483"/>
    </source>
</evidence>
<evidence type="ECO:0000256" key="9">
    <source>
        <dbReference type="ARBA" id="ARBA00022737"/>
    </source>
</evidence>
<evidence type="ECO:0000256" key="6">
    <source>
        <dbReference type="ARBA" id="ARBA00022490"/>
    </source>
</evidence>
<dbReference type="Proteomes" id="UP001208570">
    <property type="component" value="Unassembled WGS sequence"/>
</dbReference>
<feature type="domain" description="V-SNARE coiled-coil homology" evidence="13">
    <location>
        <begin position="1320"/>
        <end position="1380"/>
    </location>
</feature>
<feature type="region of interest" description="Disordered" evidence="12">
    <location>
        <begin position="401"/>
        <end position="436"/>
    </location>
</feature>
<evidence type="ECO:0000313" key="14">
    <source>
        <dbReference type="EMBL" id="KAK2144189.1"/>
    </source>
</evidence>
<dbReference type="PANTHER" id="PTHR10241:SF25">
    <property type="entry name" value="TOMOSYN, ISOFORM C"/>
    <property type="match status" value="1"/>
</dbReference>
<dbReference type="GO" id="GO:0005096">
    <property type="term" value="F:GTPase activator activity"/>
    <property type="evidence" value="ECO:0007669"/>
    <property type="project" value="TreeGrafter"/>
</dbReference>
<keyword evidence="9" id="KW-0677">Repeat</keyword>
<dbReference type="SUPFAM" id="SSF58038">
    <property type="entry name" value="SNARE fusion complex"/>
    <property type="match status" value="1"/>
</dbReference>
<comment type="caution">
    <text evidence="14">The sequence shown here is derived from an EMBL/GenBank/DDBJ whole genome shotgun (WGS) entry which is preliminary data.</text>
</comment>
<dbReference type="InterPro" id="IPR001680">
    <property type="entry name" value="WD40_rpt"/>
</dbReference>
<dbReference type="InterPro" id="IPR000664">
    <property type="entry name" value="Lethal2_giant"/>
</dbReference>
<keyword evidence="10" id="KW-0472">Membrane</keyword>
<dbReference type="InterPro" id="IPR015943">
    <property type="entry name" value="WD40/YVTN_repeat-like_dom_sf"/>
</dbReference>
<dbReference type="InterPro" id="IPR036322">
    <property type="entry name" value="WD40_repeat_dom_sf"/>
</dbReference>
<dbReference type="EMBL" id="JAODUP010000778">
    <property type="protein sequence ID" value="KAK2144189.1"/>
    <property type="molecule type" value="Genomic_DNA"/>
</dbReference>
<keyword evidence="4" id="KW-1003">Cell membrane</keyword>
<dbReference type="Pfam" id="PF08596">
    <property type="entry name" value="Lgl_C"/>
    <property type="match status" value="1"/>
</dbReference>
<evidence type="ECO:0000256" key="12">
    <source>
        <dbReference type="SAM" id="MobiDB-lite"/>
    </source>
</evidence>
<feature type="compositionally biased region" description="Basic and acidic residues" evidence="12">
    <location>
        <begin position="541"/>
        <end position="556"/>
    </location>
</feature>
<dbReference type="GO" id="GO:0019905">
    <property type="term" value="F:syntaxin binding"/>
    <property type="evidence" value="ECO:0007669"/>
    <property type="project" value="TreeGrafter"/>
</dbReference>
<dbReference type="PROSITE" id="PS50892">
    <property type="entry name" value="V_SNARE"/>
    <property type="match status" value="1"/>
</dbReference>
<dbReference type="InterPro" id="IPR042855">
    <property type="entry name" value="V_SNARE_CC"/>
</dbReference>
<dbReference type="Gene3D" id="1.20.5.110">
    <property type="match status" value="1"/>
</dbReference>
<evidence type="ECO:0000256" key="1">
    <source>
        <dbReference type="ARBA" id="ARBA00004202"/>
    </source>
</evidence>
<dbReference type="SMART" id="SM00320">
    <property type="entry name" value="WD40"/>
    <property type="match status" value="3"/>
</dbReference>
<dbReference type="InterPro" id="IPR013905">
    <property type="entry name" value="Lgl_C_dom"/>
</dbReference>
<evidence type="ECO:0000256" key="4">
    <source>
        <dbReference type="ARBA" id="ARBA00022475"/>
    </source>
</evidence>
<dbReference type="InterPro" id="IPR013577">
    <property type="entry name" value="LLGL2"/>
</dbReference>
<keyword evidence="15" id="KW-1185">Reference proteome</keyword>
<feature type="compositionally biased region" description="Polar residues" evidence="12">
    <location>
        <begin position="601"/>
        <end position="613"/>
    </location>
</feature>
<dbReference type="Gene3D" id="2.130.10.10">
    <property type="entry name" value="YVTN repeat-like/Quinoprotein amine dehydrogenase"/>
    <property type="match status" value="1"/>
</dbReference>
<dbReference type="PANTHER" id="PTHR10241">
    <property type="entry name" value="LETHAL 2 GIANT LARVAE PROTEIN"/>
    <property type="match status" value="1"/>
</dbReference>
<keyword evidence="6" id="KW-0963">Cytoplasm</keyword>
<keyword evidence="5" id="KW-0268">Exocytosis</keyword>
<evidence type="ECO:0000256" key="2">
    <source>
        <dbReference type="ARBA" id="ARBA00004496"/>
    </source>
</evidence>
<dbReference type="Pfam" id="PF08366">
    <property type="entry name" value="LLGL"/>
    <property type="match status" value="1"/>
</dbReference>
<proteinExistence type="inferred from homology"/>
<evidence type="ECO:0000256" key="8">
    <source>
        <dbReference type="ARBA" id="ARBA00022574"/>
    </source>
</evidence>
<evidence type="ECO:0000256" key="10">
    <source>
        <dbReference type="ARBA" id="ARBA00023136"/>
    </source>
</evidence>
<dbReference type="GO" id="GO:0006887">
    <property type="term" value="P:exocytosis"/>
    <property type="evidence" value="ECO:0007669"/>
    <property type="project" value="UniProtKB-KW"/>
</dbReference>